<evidence type="ECO:0000313" key="3">
    <source>
        <dbReference type="EMBL" id="RPA75179.1"/>
    </source>
</evidence>
<evidence type="ECO:0000313" key="4">
    <source>
        <dbReference type="Proteomes" id="UP000275078"/>
    </source>
</evidence>
<keyword evidence="4" id="KW-1185">Reference proteome</keyword>
<gene>
    <name evidence="3" type="ORF">BJ508DRAFT_332382</name>
</gene>
<name>A0A3N4HN64_ASCIM</name>
<keyword evidence="2" id="KW-0732">Signal</keyword>
<reference evidence="3 4" key="1">
    <citation type="journal article" date="2018" name="Nat. Ecol. Evol.">
        <title>Pezizomycetes genomes reveal the molecular basis of ectomycorrhizal truffle lifestyle.</title>
        <authorList>
            <person name="Murat C."/>
            <person name="Payen T."/>
            <person name="Noel B."/>
            <person name="Kuo A."/>
            <person name="Morin E."/>
            <person name="Chen J."/>
            <person name="Kohler A."/>
            <person name="Krizsan K."/>
            <person name="Balestrini R."/>
            <person name="Da Silva C."/>
            <person name="Montanini B."/>
            <person name="Hainaut M."/>
            <person name="Levati E."/>
            <person name="Barry K.W."/>
            <person name="Belfiori B."/>
            <person name="Cichocki N."/>
            <person name="Clum A."/>
            <person name="Dockter R.B."/>
            <person name="Fauchery L."/>
            <person name="Guy J."/>
            <person name="Iotti M."/>
            <person name="Le Tacon F."/>
            <person name="Lindquist E.A."/>
            <person name="Lipzen A."/>
            <person name="Malagnac F."/>
            <person name="Mello A."/>
            <person name="Molinier V."/>
            <person name="Miyauchi S."/>
            <person name="Poulain J."/>
            <person name="Riccioni C."/>
            <person name="Rubini A."/>
            <person name="Sitrit Y."/>
            <person name="Splivallo R."/>
            <person name="Traeger S."/>
            <person name="Wang M."/>
            <person name="Zifcakova L."/>
            <person name="Wipf D."/>
            <person name="Zambonelli A."/>
            <person name="Paolocci F."/>
            <person name="Nowrousian M."/>
            <person name="Ottonello S."/>
            <person name="Baldrian P."/>
            <person name="Spatafora J.W."/>
            <person name="Henrissat B."/>
            <person name="Nagy L.G."/>
            <person name="Aury J.M."/>
            <person name="Wincker P."/>
            <person name="Grigoriev I.V."/>
            <person name="Bonfante P."/>
            <person name="Martin F.M."/>
        </authorList>
    </citation>
    <scope>NUCLEOTIDE SEQUENCE [LARGE SCALE GENOMIC DNA]</scope>
    <source>
        <strain evidence="3 4">RN42</strain>
    </source>
</reference>
<dbReference type="Proteomes" id="UP000275078">
    <property type="component" value="Unassembled WGS sequence"/>
</dbReference>
<evidence type="ECO:0000256" key="1">
    <source>
        <dbReference type="SAM" id="MobiDB-lite"/>
    </source>
</evidence>
<feature type="region of interest" description="Disordered" evidence="1">
    <location>
        <begin position="109"/>
        <end position="146"/>
    </location>
</feature>
<proteinExistence type="predicted"/>
<sequence>MKSVLFFALLPLFLSLELITAAPTSTAADVLEPLEDGKVADFSNMLKHILKHRPKRSFDDDDDKHADLSIILKYLQKHRPKRSFDDDDEKDADLSIIFKYLQKHRPKREEHVPEPVWLMPPPTDITQLWPKHPQAAPTEPHKEQEE</sequence>
<evidence type="ECO:0000256" key="2">
    <source>
        <dbReference type="SAM" id="SignalP"/>
    </source>
</evidence>
<dbReference type="EMBL" id="ML119770">
    <property type="protein sequence ID" value="RPA75179.1"/>
    <property type="molecule type" value="Genomic_DNA"/>
</dbReference>
<feature type="signal peptide" evidence="2">
    <location>
        <begin position="1"/>
        <end position="21"/>
    </location>
</feature>
<protein>
    <submittedName>
        <fullName evidence="3">Uncharacterized protein</fullName>
    </submittedName>
</protein>
<dbReference type="AlphaFoldDB" id="A0A3N4HN64"/>
<feature type="chain" id="PRO_5018043852" evidence="2">
    <location>
        <begin position="22"/>
        <end position="146"/>
    </location>
</feature>
<accession>A0A3N4HN64</accession>
<organism evidence="3 4">
    <name type="scientific">Ascobolus immersus RN42</name>
    <dbReference type="NCBI Taxonomy" id="1160509"/>
    <lineage>
        <taxon>Eukaryota</taxon>
        <taxon>Fungi</taxon>
        <taxon>Dikarya</taxon>
        <taxon>Ascomycota</taxon>
        <taxon>Pezizomycotina</taxon>
        <taxon>Pezizomycetes</taxon>
        <taxon>Pezizales</taxon>
        <taxon>Ascobolaceae</taxon>
        <taxon>Ascobolus</taxon>
    </lineage>
</organism>